<evidence type="ECO:0000313" key="4">
    <source>
        <dbReference type="Proteomes" id="UP000326354"/>
    </source>
</evidence>
<feature type="transmembrane region" description="Helical" evidence="1">
    <location>
        <begin position="215"/>
        <end position="234"/>
    </location>
</feature>
<organism evidence="3 4">
    <name type="scientific">Uabimicrobium amorphum</name>
    <dbReference type="NCBI Taxonomy" id="2596890"/>
    <lineage>
        <taxon>Bacteria</taxon>
        <taxon>Pseudomonadati</taxon>
        <taxon>Planctomycetota</taxon>
        <taxon>Candidatus Uabimicrobiia</taxon>
        <taxon>Candidatus Uabimicrobiales</taxon>
        <taxon>Candidatus Uabimicrobiaceae</taxon>
        <taxon>Candidatus Uabimicrobium</taxon>
    </lineage>
</organism>
<feature type="transmembrane region" description="Helical" evidence="1">
    <location>
        <begin position="12"/>
        <end position="35"/>
    </location>
</feature>
<dbReference type="OrthoDB" id="508112at2"/>
<gene>
    <name evidence="3" type="ORF">UABAM_04891</name>
</gene>
<dbReference type="KEGG" id="uam:UABAM_04891"/>
<sequence>MQTKNRLLSIDWLRGFIMILMTIDHASLAFNSGRLVTDSIFLYKAGTVLAADQFFLRWITHMCAPGFLLLAGVSLALSTEKRIARGECPRQMDRHVMKRGVLLIAIDILWMSLLVRGIILQVLYAIGFSFICMPAIRRLSNRWLWGISLSIIFGLEAVTGLLYMTTGRNVVVSLFFSGGMSKYFLVIYPVLPWLAMMMLGWILGRSFLKKEQQPFKLILLGGMAVLVFVIIRFFNSYGNFLLYRDDFSIVQWLHVSKYPPALAFISLELGLIAIFLGLFQYIEQAHKFFSVLLKPIQVLGQTALFYYILHMHVLVWTAQAMGMYQTEGINTTLVSSLCVIIVLLPCCYFYRKLKSTYPNSWLRYI</sequence>
<feature type="transmembrane region" description="Helical" evidence="1">
    <location>
        <begin position="291"/>
        <end position="309"/>
    </location>
</feature>
<accession>A0A5S9ITW3</accession>
<proteinExistence type="predicted"/>
<feature type="domain" description="Heparan-alpha-glucosaminide N-acetyltransferase catalytic" evidence="2">
    <location>
        <begin position="6"/>
        <end position="217"/>
    </location>
</feature>
<dbReference type="InterPro" id="IPR012429">
    <property type="entry name" value="HGSNAT_cat"/>
</dbReference>
<feature type="transmembrane region" description="Helical" evidence="1">
    <location>
        <begin position="261"/>
        <end position="279"/>
    </location>
</feature>
<feature type="transmembrane region" description="Helical" evidence="1">
    <location>
        <begin position="183"/>
        <end position="203"/>
    </location>
</feature>
<keyword evidence="1" id="KW-1133">Transmembrane helix</keyword>
<dbReference type="PANTHER" id="PTHR40407:SF1">
    <property type="entry name" value="HEPARAN-ALPHA-GLUCOSAMINIDE N-ACETYLTRANSFERASE CATALYTIC DOMAIN-CONTAINING PROTEIN"/>
    <property type="match status" value="1"/>
</dbReference>
<dbReference type="AlphaFoldDB" id="A0A5S9ITW3"/>
<name>A0A5S9ITW3_UABAM</name>
<evidence type="ECO:0000259" key="2">
    <source>
        <dbReference type="Pfam" id="PF07786"/>
    </source>
</evidence>
<feature type="transmembrane region" description="Helical" evidence="1">
    <location>
        <begin position="143"/>
        <end position="163"/>
    </location>
</feature>
<reference evidence="3 4" key="1">
    <citation type="submission" date="2019-08" db="EMBL/GenBank/DDBJ databases">
        <title>Complete genome sequence of Candidatus Uab amorphum.</title>
        <authorList>
            <person name="Shiratori T."/>
            <person name="Suzuki S."/>
            <person name="Kakizawa Y."/>
            <person name="Ishida K."/>
        </authorList>
    </citation>
    <scope>NUCLEOTIDE SEQUENCE [LARGE SCALE GENOMIC DNA]</scope>
    <source>
        <strain evidence="3 4">SRT547</strain>
    </source>
</reference>
<dbReference type="EMBL" id="AP019860">
    <property type="protein sequence ID" value="BBM86505.1"/>
    <property type="molecule type" value="Genomic_DNA"/>
</dbReference>
<dbReference type="RefSeq" id="WP_151970559.1">
    <property type="nucleotide sequence ID" value="NZ_AP019860.1"/>
</dbReference>
<feature type="transmembrane region" description="Helical" evidence="1">
    <location>
        <begin position="329"/>
        <end position="350"/>
    </location>
</feature>
<keyword evidence="1" id="KW-0812">Transmembrane</keyword>
<feature type="transmembrane region" description="Helical" evidence="1">
    <location>
        <begin position="96"/>
        <end position="112"/>
    </location>
</feature>
<evidence type="ECO:0000256" key="1">
    <source>
        <dbReference type="SAM" id="Phobius"/>
    </source>
</evidence>
<evidence type="ECO:0000313" key="3">
    <source>
        <dbReference type="EMBL" id="BBM86505.1"/>
    </source>
</evidence>
<keyword evidence="4" id="KW-1185">Reference proteome</keyword>
<dbReference type="Proteomes" id="UP000326354">
    <property type="component" value="Chromosome"/>
</dbReference>
<feature type="transmembrane region" description="Helical" evidence="1">
    <location>
        <begin position="118"/>
        <end position="136"/>
    </location>
</feature>
<feature type="transmembrane region" description="Helical" evidence="1">
    <location>
        <begin position="55"/>
        <end position="76"/>
    </location>
</feature>
<dbReference type="PANTHER" id="PTHR40407">
    <property type="entry name" value="MEMBRANE PROTEIN-LIKE PROTEIN"/>
    <property type="match status" value="1"/>
</dbReference>
<keyword evidence="1" id="KW-0472">Membrane</keyword>
<protein>
    <submittedName>
        <fullName evidence="3">Ribonuclease HI</fullName>
    </submittedName>
</protein>
<dbReference type="Pfam" id="PF07786">
    <property type="entry name" value="HGSNAT_cat"/>
    <property type="match status" value="1"/>
</dbReference>